<feature type="coiled-coil region" evidence="1">
    <location>
        <begin position="374"/>
        <end position="401"/>
    </location>
</feature>
<feature type="region of interest" description="Disordered" evidence="2">
    <location>
        <begin position="1162"/>
        <end position="1226"/>
    </location>
</feature>
<proteinExistence type="predicted"/>
<feature type="coiled-coil region" evidence="1">
    <location>
        <begin position="242"/>
        <end position="334"/>
    </location>
</feature>
<reference evidence="4" key="1">
    <citation type="submission" date="2022-08" db="EMBL/GenBank/DDBJ databases">
        <title>Novel sulphate-reducing endosymbionts in the free-living metamonad Anaeramoeba.</title>
        <authorList>
            <person name="Jerlstrom-Hultqvist J."/>
            <person name="Cepicka I."/>
            <person name="Gallot-Lavallee L."/>
            <person name="Salas-Leiva D."/>
            <person name="Curtis B.A."/>
            <person name="Zahonova K."/>
            <person name="Pipaliya S."/>
            <person name="Dacks J."/>
            <person name="Roger A.J."/>
        </authorList>
    </citation>
    <scope>NUCLEOTIDE SEQUENCE</scope>
    <source>
        <strain evidence="4">Busselton2</strain>
    </source>
</reference>
<keyword evidence="1" id="KW-0175">Coiled coil</keyword>
<feature type="region of interest" description="Disordered" evidence="2">
    <location>
        <begin position="991"/>
        <end position="1026"/>
    </location>
</feature>
<gene>
    <name evidence="4" type="ORF">M0812_07012</name>
</gene>
<feature type="compositionally biased region" description="Polar residues" evidence="2">
    <location>
        <begin position="1216"/>
        <end position="1226"/>
    </location>
</feature>
<dbReference type="PROSITE" id="PS51126">
    <property type="entry name" value="DILUTE"/>
    <property type="match status" value="1"/>
</dbReference>
<feature type="coiled-coil region" evidence="1">
    <location>
        <begin position="164"/>
        <end position="215"/>
    </location>
</feature>
<accession>A0AAV8AD17</accession>
<evidence type="ECO:0000313" key="5">
    <source>
        <dbReference type="Proteomes" id="UP001146793"/>
    </source>
</evidence>
<feature type="compositionally biased region" description="Basic residues" evidence="2">
    <location>
        <begin position="1164"/>
        <end position="1211"/>
    </location>
</feature>
<feature type="coiled-coil region" evidence="1">
    <location>
        <begin position="15"/>
        <end position="52"/>
    </location>
</feature>
<feature type="domain" description="Dilute" evidence="3">
    <location>
        <begin position="1298"/>
        <end position="1505"/>
    </location>
</feature>
<feature type="compositionally biased region" description="Basic and acidic residues" evidence="2">
    <location>
        <begin position="1001"/>
        <end position="1026"/>
    </location>
</feature>
<dbReference type="InterPro" id="IPR002710">
    <property type="entry name" value="Dilute_dom"/>
</dbReference>
<sequence length="1545" mass="185044">MNEIKKKHNKKKIIRKEINKNLENYTRIRKELKTQIEEFSKMKSKIKECRENKIKLIKIQQFDYQNKQNEKVNFKNEKKEKRKGIKLIKQEKKKKLKIKENLKKDLYKSLELKKTEKEFNLKAMIFKKQEKLKVTNKQLIDLQKQIQKYGGGKNTDNSKTKNIIQEYKSKINELSIIKNNLIELRQNKKLILTKYKKLIKKKKKLNTEYNQFIKNKVKLSMKKKMLTHKNLKKKQILKSKILKQLNNQKKMIKEKNKILIKKKKSKHQVAFKESQIYINKILEIRQELMEINQTRKKMKKKINKVFGNQKKEWINLHEKKKDLQKAEIETLQLTILLKKEKRQLLEKKAQIYKTKKMYFDNLISEKNEIKGKIINHYQQRLQKTKAKRQNLIRQKKKQINLIKVHDQSIKNRIGKIRKKSIQKGKKLEKMAESCLVGQNKKQILKKQILILKKKIILTQFKKRQLVYHNQMRKENEKLLKTQNQKKDLQQKGSINEKEEQLFKLKNDLIQKRKVKEETKTQLLSKYHEIKTFIKNEINNKINNEEVQMTTNEKEQYNNQIMQKKLKQKLKNKEILNQIKKEIKETKRTLIIPLEHKRKILLFKTEYLKIQRFENVINNYSKNVYNYHLEKNKIMTKLNPKKLFLHHLSQELANNLENKNNIRLKIQKLTDLKKELSVEKNKIGNEKLNLINKKHLLNKKAVSQFKKQKNNCLSQYMNDLNYSYCYYKSIILKKKYKILIDSQNLMKMKNKITKFQLINNHYFMIKKSKLKEQQLNLQLIKQNIKEKNEIKRKLNDYINIFSKLNNDCQNNPLDNTNTLQSYNKECLLKNQKKIFNLMTKIQKRKNKNFHNSTKLQDLSITKNELRSFDQKIDFINGKLYNSKKHFQEKKKIFKKQLINYQKLKQFQQNIHNRIKKKQILIFKKRNSQIKNISNAINFKMNKIKKKILINKQNWLVENLFKFPQPWLIDNYPIPVCIIWQFIMNSLSMENNKTHKKNTNKNNENDKKNNENDKKNNGAGKKNNEECMKNNGNGNNNFILFNNLIKNYKIVYKINQNDVKKHLWLLINIYYSINIFLKVIKKNPKLFGNNNKNFSNFQTIISFFTKSNTHKSLKRIAKPNKNIDGKRNILLTPKNKSSQSYETIITSQSQSAYPKFRADKIQRSRSFWKIKRNKNKSQNKSKSKSKSKIKIKSKNQNKNKNKNKNQNKNKQKKNNQSTGEKNNHSNNNIKKLLSSVSSDNLMTYSNSSYNDSSTSSPIISPSSSMFFYSPSNNKIKYAESNGSKILILNNFNDNFDLKKNYKIFRNQLCILMKKCYKLIINSILIKLDTLLLSIFQLPTNLTKTKNKQWLTQQSNAILFLLRDFGNLLIDFSAHQFIVESFFFQICSFLNNFILYHLIEKNNNCQIGKCRLFSKIISKIEKWINKNYPNPQNYNYSLSKAKAALSVIINAKFIYNQMKTTQINDLPFMKDLEEWQVYHLLMKWETDRWDVIPLKKKSLSGLNSKKGNIASPNSLSKIEFDFSKIHFNNWMDVEIPLQFKQQIINSFF</sequence>
<dbReference type="EMBL" id="JANTQA010000012">
    <property type="protein sequence ID" value="KAJ3450821.1"/>
    <property type="molecule type" value="Genomic_DNA"/>
</dbReference>
<feature type="coiled-coil region" evidence="1">
    <location>
        <begin position="471"/>
        <end position="585"/>
    </location>
</feature>
<dbReference type="Proteomes" id="UP001146793">
    <property type="component" value="Unassembled WGS sequence"/>
</dbReference>
<evidence type="ECO:0000256" key="1">
    <source>
        <dbReference type="SAM" id="Coils"/>
    </source>
</evidence>
<organism evidence="4 5">
    <name type="scientific">Anaeramoeba flamelloides</name>
    <dbReference type="NCBI Taxonomy" id="1746091"/>
    <lineage>
        <taxon>Eukaryota</taxon>
        <taxon>Metamonada</taxon>
        <taxon>Anaeramoebidae</taxon>
        <taxon>Anaeramoeba</taxon>
    </lineage>
</organism>
<evidence type="ECO:0000259" key="3">
    <source>
        <dbReference type="PROSITE" id="PS51126"/>
    </source>
</evidence>
<evidence type="ECO:0000313" key="4">
    <source>
        <dbReference type="EMBL" id="KAJ3450821.1"/>
    </source>
</evidence>
<feature type="coiled-coil region" evidence="1">
    <location>
        <begin position="658"/>
        <end position="685"/>
    </location>
</feature>
<evidence type="ECO:0000256" key="2">
    <source>
        <dbReference type="SAM" id="MobiDB-lite"/>
    </source>
</evidence>
<name>A0AAV8AD17_9EUKA</name>
<comment type="caution">
    <text evidence="4">The sequence shown here is derived from an EMBL/GenBank/DDBJ whole genome shotgun (WGS) entry which is preliminary data.</text>
</comment>
<protein>
    <submittedName>
        <fullName evidence="4">Nnp-1 protein putative nuclear protein 1 nop52</fullName>
    </submittedName>
</protein>